<organism evidence="7 8">
    <name type="scientific">Cocos nucifera</name>
    <name type="common">Coconut palm</name>
    <dbReference type="NCBI Taxonomy" id="13894"/>
    <lineage>
        <taxon>Eukaryota</taxon>
        <taxon>Viridiplantae</taxon>
        <taxon>Streptophyta</taxon>
        <taxon>Embryophyta</taxon>
        <taxon>Tracheophyta</taxon>
        <taxon>Spermatophyta</taxon>
        <taxon>Magnoliopsida</taxon>
        <taxon>Liliopsida</taxon>
        <taxon>Arecaceae</taxon>
        <taxon>Arecoideae</taxon>
        <taxon>Cocoseae</taxon>
        <taxon>Attaleinae</taxon>
        <taxon>Cocos</taxon>
    </lineage>
</organism>
<comment type="similarity">
    <text evidence="1 5">Belongs to the iron/ascorbate-dependent oxidoreductase family.</text>
</comment>
<feature type="domain" description="Fe2OG dioxygenase" evidence="6">
    <location>
        <begin position="215"/>
        <end position="314"/>
    </location>
</feature>
<dbReference type="OrthoDB" id="288590at2759"/>
<name>A0A8K0IGA1_COCNU</name>
<keyword evidence="2 5" id="KW-0479">Metal-binding</keyword>
<keyword evidence="4 5" id="KW-0408">Iron</keyword>
<keyword evidence="3 5" id="KW-0560">Oxidoreductase</keyword>
<dbReference type="GO" id="GO:0051213">
    <property type="term" value="F:dioxygenase activity"/>
    <property type="evidence" value="ECO:0007669"/>
    <property type="project" value="UniProtKB-ARBA"/>
</dbReference>
<dbReference type="InterPro" id="IPR026992">
    <property type="entry name" value="DIOX_N"/>
</dbReference>
<evidence type="ECO:0000256" key="2">
    <source>
        <dbReference type="ARBA" id="ARBA00022723"/>
    </source>
</evidence>
<dbReference type="PANTHER" id="PTHR10209">
    <property type="entry name" value="OXIDOREDUCTASE, 2OG-FE II OXYGENASE FAMILY PROTEIN"/>
    <property type="match status" value="1"/>
</dbReference>
<dbReference type="Proteomes" id="UP000797356">
    <property type="component" value="Chromosome 7"/>
</dbReference>
<evidence type="ECO:0000256" key="1">
    <source>
        <dbReference type="ARBA" id="ARBA00008056"/>
    </source>
</evidence>
<dbReference type="Pfam" id="PF03171">
    <property type="entry name" value="2OG-FeII_Oxy"/>
    <property type="match status" value="1"/>
</dbReference>
<accession>A0A8K0IGA1</accession>
<gene>
    <name evidence="7" type="ORF">COCNU_07G010260</name>
</gene>
<dbReference type="Pfam" id="PF14226">
    <property type="entry name" value="DIOX_N"/>
    <property type="match status" value="1"/>
</dbReference>
<dbReference type="InterPro" id="IPR044861">
    <property type="entry name" value="IPNS-like_FE2OG_OXY"/>
</dbReference>
<reference evidence="7" key="1">
    <citation type="journal article" date="2017" name="Gigascience">
        <title>The genome draft of coconut (Cocos nucifera).</title>
        <authorList>
            <person name="Xiao Y."/>
            <person name="Xu P."/>
            <person name="Fan H."/>
            <person name="Baudouin L."/>
            <person name="Xia W."/>
            <person name="Bocs S."/>
            <person name="Xu J."/>
            <person name="Li Q."/>
            <person name="Guo A."/>
            <person name="Zhou L."/>
            <person name="Li J."/>
            <person name="Wu Y."/>
            <person name="Ma Z."/>
            <person name="Armero A."/>
            <person name="Issali A.E."/>
            <person name="Liu N."/>
            <person name="Peng M."/>
            <person name="Yang Y."/>
        </authorList>
    </citation>
    <scope>NUCLEOTIDE SEQUENCE</scope>
    <source>
        <tissue evidence="7">Spear leaf of Hainan Tall coconut</tissue>
    </source>
</reference>
<dbReference type="SUPFAM" id="SSF51197">
    <property type="entry name" value="Clavaminate synthase-like"/>
    <property type="match status" value="1"/>
</dbReference>
<evidence type="ECO:0000259" key="6">
    <source>
        <dbReference type="PROSITE" id="PS51471"/>
    </source>
</evidence>
<protein>
    <submittedName>
        <fullName evidence="7">1-aminocyclopropane-1-carboxylate oxidase</fullName>
    </submittedName>
</protein>
<dbReference type="InterPro" id="IPR027443">
    <property type="entry name" value="IPNS-like_sf"/>
</dbReference>
<dbReference type="AlphaFoldDB" id="A0A8K0IGA1"/>
<evidence type="ECO:0000313" key="8">
    <source>
        <dbReference type="Proteomes" id="UP000797356"/>
    </source>
</evidence>
<reference evidence="7" key="2">
    <citation type="submission" date="2019-07" db="EMBL/GenBank/DDBJ databases">
        <authorList>
            <person name="Yang Y."/>
            <person name="Bocs S."/>
            <person name="Baudouin L."/>
        </authorList>
    </citation>
    <scope>NUCLEOTIDE SEQUENCE</scope>
    <source>
        <tissue evidence="7">Spear leaf of Hainan Tall coconut</tissue>
    </source>
</reference>
<dbReference type="Gene3D" id="2.60.120.330">
    <property type="entry name" value="B-lactam Antibiotic, Isopenicillin N Synthase, Chain"/>
    <property type="match status" value="1"/>
</dbReference>
<dbReference type="InterPro" id="IPR005123">
    <property type="entry name" value="Oxoglu/Fe-dep_dioxygenase_dom"/>
</dbReference>
<evidence type="ECO:0000256" key="4">
    <source>
        <dbReference type="ARBA" id="ARBA00023004"/>
    </source>
</evidence>
<sequence length="369" mass="41738">MAAIAAGAEAHPGYDRAKELKEFDDTKGGVRGLLESGVTKIPRIFITPAEDRPKPSSGPPTALQVPVIDLQAIDDAFRRKEIVKEVREASKTWGFFQVVNHGIPIGILEDMLEGGRKFHEQDKEERAKFYSRELKKQVIYITNADFYKSRAANWRDSLSCRFDDALDINDIPSVCREVMLKYRERVLDVADVVGQLLSEALGLSPSFLNNINYNKVQRLLAHYYPPCPEPELTFGIGKHTDPTFITILLQDNHGGLQVLHQNNWVDVPPMHGALVVNIGGLLQLVTNDMFKSAEHRVLASREGPRVSMGLFCYPGLREPKLYGPIKELLSDENPPKYRELLVQDYIDYYISKEITGECHLDHFKLGHEK</sequence>
<evidence type="ECO:0000313" key="7">
    <source>
        <dbReference type="EMBL" id="KAG1354914.1"/>
    </source>
</evidence>
<dbReference type="GO" id="GO:0046872">
    <property type="term" value="F:metal ion binding"/>
    <property type="evidence" value="ECO:0007669"/>
    <property type="project" value="UniProtKB-KW"/>
</dbReference>
<keyword evidence="8" id="KW-1185">Reference proteome</keyword>
<evidence type="ECO:0000256" key="3">
    <source>
        <dbReference type="ARBA" id="ARBA00023002"/>
    </source>
</evidence>
<comment type="caution">
    <text evidence="7">The sequence shown here is derived from an EMBL/GenBank/DDBJ whole genome shotgun (WGS) entry which is preliminary data.</text>
</comment>
<dbReference type="FunFam" id="2.60.120.330:FF:000005">
    <property type="entry name" value="1-aminocyclopropane-1-carboxylate oxidase homolog 1"/>
    <property type="match status" value="1"/>
</dbReference>
<dbReference type="EMBL" id="CM017878">
    <property type="protein sequence ID" value="KAG1354914.1"/>
    <property type="molecule type" value="Genomic_DNA"/>
</dbReference>
<dbReference type="PANTHER" id="PTHR10209:SF751">
    <property type="entry name" value="OS06G0255100 PROTEIN"/>
    <property type="match status" value="1"/>
</dbReference>
<dbReference type="PROSITE" id="PS51471">
    <property type="entry name" value="FE2OG_OXY"/>
    <property type="match status" value="1"/>
</dbReference>
<evidence type="ECO:0000256" key="5">
    <source>
        <dbReference type="RuleBase" id="RU003682"/>
    </source>
</evidence>
<proteinExistence type="inferred from homology"/>